<keyword evidence="1" id="KW-0328">Glycosyltransferase</keyword>
<dbReference type="PATRIC" id="fig|38307.3.peg.1291"/>
<evidence type="ECO:0000313" key="3">
    <source>
        <dbReference type="EMBL" id="OAJ68547.1"/>
    </source>
</evidence>
<dbReference type="GO" id="GO:0005829">
    <property type="term" value="C:cytosol"/>
    <property type="evidence" value="ECO:0007669"/>
    <property type="project" value="TreeGrafter"/>
</dbReference>
<protein>
    <submittedName>
        <fullName evidence="3">Heptosyltransferase</fullName>
    </submittedName>
</protein>
<keyword evidence="2 3" id="KW-0808">Transferase</keyword>
<dbReference type="CDD" id="cd03789">
    <property type="entry name" value="GT9_LPS_heptosyltransferase"/>
    <property type="match status" value="1"/>
</dbReference>
<dbReference type="Pfam" id="PF01075">
    <property type="entry name" value="Glyco_transf_9"/>
    <property type="match status" value="1"/>
</dbReference>
<dbReference type="Gene3D" id="3.40.50.2000">
    <property type="entry name" value="Glycogen Phosphorylase B"/>
    <property type="match status" value="2"/>
</dbReference>
<evidence type="ECO:0000313" key="4">
    <source>
        <dbReference type="Proteomes" id="UP000077786"/>
    </source>
</evidence>
<reference evidence="3 4" key="1">
    <citation type="submission" date="2016-03" db="EMBL/GenBank/DDBJ databases">
        <title>Draft genome sequence of Gluconobacter cerinus strain CECT 9110.</title>
        <authorList>
            <person name="Sainz F."/>
            <person name="Mas A."/>
            <person name="Torija M.J."/>
        </authorList>
    </citation>
    <scope>NUCLEOTIDE SEQUENCE [LARGE SCALE GENOMIC DNA]</scope>
    <source>
        <strain evidence="3 4">CECT 9110</strain>
    </source>
</reference>
<proteinExistence type="predicted"/>
<dbReference type="Proteomes" id="UP000077786">
    <property type="component" value="Unassembled WGS sequence"/>
</dbReference>
<dbReference type="AlphaFoldDB" id="A0A1B6VNH7"/>
<gene>
    <name evidence="3" type="ORF">A0123_01255</name>
</gene>
<dbReference type="PANTHER" id="PTHR30160">
    <property type="entry name" value="TETRAACYLDISACCHARIDE 4'-KINASE-RELATED"/>
    <property type="match status" value="1"/>
</dbReference>
<dbReference type="SUPFAM" id="SSF53756">
    <property type="entry name" value="UDP-Glycosyltransferase/glycogen phosphorylase"/>
    <property type="match status" value="1"/>
</dbReference>
<accession>A0A1B6VNH7</accession>
<dbReference type="GO" id="GO:0009244">
    <property type="term" value="P:lipopolysaccharide core region biosynthetic process"/>
    <property type="evidence" value="ECO:0007669"/>
    <property type="project" value="TreeGrafter"/>
</dbReference>
<dbReference type="GO" id="GO:0008713">
    <property type="term" value="F:ADP-heptose-lipopolysaccharide heptosyltransferase activity"/>
    <property type="evidence" value="ECO:0007669"/>
    <property type="project" value="TreeGrafter"/>
</dbReference>
<comment type="caution">
    <text evidence="3">The sequence shown here is derived from an EMBL/GenBank/DDBJ whole genome shotgun (WGS) entry which is preliminary data.</text>
</comment>
<evidence type="ECO:0000256" key="1">
    <source>
        <dbReference type="ARBA" id="ARBA00022676"/>
    </source>
</evidence>
<dbReference type="InterPro" id="IPR051199">
    <property type="entry name" value="LPS_LOS_Heptosyltrfase"/>
</dbReference>
<dbReference type="PANTHER" id="PTHR30160:SF7">
    <property type="entry name" value="ADP-HEPTOSE--LPS HEPTOSYLTRANSFERASE 2"/>
    <property type="match status" value="1"/>
</dbReference>
<sequence>MAPRLMKILFITSNRLGDAVISTGVLDALEKRYPAAVFTVVCGPVAAGLFEPDPRCERVITLEKRRHDRHWLDLWSACVRTRWFMVVDLRGSLLSFTLRTRRRLIVQGGRRDGRKIEQLRDALGRHKTPMPRVWTSRQHDKTAEDLLAGGPWLALGPTANWDGKIWPPERFVALAESLRRQGMRPVLFYGPGDAEKERARPVLEALPEALDLGGDRSLGEVAALLARCALFVGNDSGLMHLAAAAGTPTLGLFGPSRMSEYAPSGTEAFAIAAPGPEGKASLENLSVEAVLDVAKAILAGNAGSFRT</sequence>
<dbReference type="EMBL" id="LUTU01000005">
    <property type="protein sequence ID" value="OAJ68547.1"/>
    <property type="molecule type" value="Genomic_DNA"/>
</dbReference>
<organism evidence="3 4">
    <name type="scientific">Gluconobacter cerinus</name>
    <dbReference type="NCBI Taxonomy" id="38307"/>
    <lineage>
        <taxon>Bacteria</taxon>
        <taxon>Pseudomonadati</taxon>
        <taxon>Pseudomonadota</taxon>
        <taxon>Alphaproteobacteria</taxon>
        <taxon>Acetobacterales</taxon>
        <taxon>Acetobacteraceae</taxon>
        <taxon>Gluconobacter</taxon>
    </lineage>
</organism>
<name>A0A1B6VNH7_9PROT</name>
<dbReference type="InterPro" id="IPR002201">
    <property type="entry name" value="Glyco_trans_9"/>
</dbReference>
<evidence type="ECO:0000256" key="2">
    <source>
        <dbReference type="ARBA" id="ARBA00022679"/>
    </source>
</evidence>